<proteinExistence type="inferred from homology"/>
<organism evidence="8 9">
    <name type="scientific">Letharia lupina</name>
    <dbReference type="NCBI Taxonomy" id="560253"/>
    <lineage>
        <taxon>Eukaryota</taxon>
        <taxon>Fungi</taxon>
        <taxon>Dikarya</taxon>
        <taxon>Ascomycota</taxon>
        <taxon>Pezizomycotina</taxon>
        <taxon>Lecanoromycetes</taxon>
        <taxon>OSLEUM clade</taxon>
        <taxon>Lecanoromycetidae</taxon>
        <taxon>Lecanorales</taxon>
        <taxon>Lecanorineae</taxon>
        <taxon>Parmeliaceae</taxon>
        <taxon>Letharia</taxon>
    </lineage>
</organism>
<dbReference type="GO" id="GO:0005694">
    <property type="term" value="C:chromosome"/>
    <property type="evidence" value="ECO:0007669"/>
    <property type="project" value="TreeGrafter"/>
</dbReference>
<keyword evidence="3 5" id="KW-0067">ATP-binding</keyword>
<dbReference type="PROSITE" id="PS00674">
    <property type="entry name" value="AAA"/>
    <property type="match status" value="1"/>
</dbReference>
<dbReference type="InterPro" id="IPR027417">
    <property type="entry name" value="P-loop_NTPase"/>
</dbReference>
<evidence type="ECO:0000256" key="4">
    <source>
        <dbReference type="ARBA" id="ARBA00023254"/>
    </source>
</evidence>
<keyword evidence="4" id="KW-0469">Meiosis</keyword>
<dbReference type="InterPro" id="IPR003959">
    <property type="entry name" value="ATPase_AAA_core"/>
</dbReference>
<dbReference type="Pfam" id="PF23242">
    <property type="entry name" value="AAA_lid_TRIP13_C"/>
    <property type="match status" value="1"/>
</dbReference>
<dbReference type="Pfam" id="PF23563">
    <property type="entry name" value="TRIP13_N"/>
    <property type="match status" value="1"/>
</dbReference>
<dbReference type="InterPro" id="IPR003960">
    <property type="entry name" value="ATPase_AAA_CS"/>
</dbReference>
<name>A0A8H6CPZ2_9LECA</name>
<dbReference type="InterPro" id="IPR044539">
    <property type="entry name" value="Pch2-like"/>
</dbReference>
<gene>
    <name evidence="8" type="ORF">HO133_008902</name>
</gene>
<feature type="domain" description="AAA+ ATPase" evidence="7">
    <location>
        <begin position="182"/>
        <end position="335"/>
    </location>
</feature>
<dbReference type="Proteomes" id="UP000593566">
    <property type="component" value="Unassembled WGS sequence"/>
</dbReference>
<dbReference type="PANTHER" id="PTHR45991:SF1">
    <property type="entry name" value="PACHYTENE CHECKPOINT PROTEIN 2 HOMOLOG"/>
    <property type="match status" value="1"/>
</dbReference>
<dbReference type="GO" id="GO:0007131">
    <property type="term" value="P:reciprocal meiotic recombination"/>
    <property type="evidence" value="ECO:0007669"/>
    <property type="project" value="TreeGrafter"/>
</dbReference>
<keyword evidence="9" id="KW-1185">Reference proteome</keyword>
<evidence type="ECO:0000256" key="2">
    <source>
        <dbReference type="ARBA" id="ARBA00022741"/>
    </source>
</evidence>
<dbReference type="GO" id="GO:0005634">
    <property type="term" value="C:nucleus"/>
    <property type="evidence" value="ECO:0007669"/>
    <property type="project" value="TreeGrafter"/>
</dbReference>
<evidence type="ECO:0000256" key="3">
    <source>
        <dbReference type="ARBA" id="ARBA00022840"/>
    </source>
</evidence>
<evidence type="ECO:0000313" key="8">
    <source>
        <dbReference type="EMBL" id="KAF6227458.1"/>
    </source>
</evidence>
<dbReference type="AlphaFoldDB" id="A0A8H6CPZ2"/>
<reference evidence="8 9" key="1">
    <citation type="journal article" date="2020" name="Genomics">
        <title>Complete, high-quality genomes from long-read metagenomic sequencing of two wolf lichen thalli reveals enigmatic genome architecture.</title>
        <authorList>
            <person name="McKenzie S.K."/>
            <person name="Walston R.F."/>
            <person name="Allen J.L."/>
        </authorList>
    </citation>
    <scope>NUCLEOTIDE SEQUENCE [LARGE SCALE GENOMIC DNA]</scope>
    <source>
        <strain evidence="8">WasteWater1</strain>
    </source>
</reference>
<dbReference type="SUPFAM" id="SSF52540">
    <property type="entry name" value="P-loop containing nucleoside triphosphate hydrolases"/>
    <property type="match status" value="1"/>
</dbReference>
<dbReference type="Pfam" id="PF00004">
    <property type="entry name" value="AAA"/>
    <property type="match status" value="1"/>
</dbReference>
<dbReference type="InterPro" id="IPR058249">
    <property type="entry name" value="Pch2_C"/>
</dbReference>
<accession>A0A8H6CPZ2</accession>
<feature type="region of interest" description="Disordered" evidence="6">
    <location>
        <begin position="390"/>
        <end position="422"/>
    </location>
</feature>
<dbReference type="Gene3D" id="3.40.50.300">
    <property type="entry name" value="P-loop containing nucleotide triphosphate hydrolases"/>
    <property type="match status" value="1"/>
</dbReference>
<sequence>MVGTATSPAKALYPQGKPTLHVECCTKQPESLPPTLADRVERWLRNQYATVKLKQTFPCLDGFLDPPGIHFITVADLTSSTDVESNTCIRLPHVDITVDVFELHGDEEQIEPSEATLTRIAQNANDDIQGPQATITSLPNRNFHGLWDSLIFEDFIQSRLLKFIIRMMSFSARQRRQPLPCWSRAVLLYGPPGAGKTSLCRALAQQLSIRLRNTFPHCKLVEFDAHSMFSQDFGESGKVINKLFAMIESMLDEDENALICVFIDEIESLAGKRQYPGSSNEPQDSLRAVNALLIALDRLRCRPNVLLFCTSNLIEAVDPAFIDRIDMKQQISNPGPRARYEILRSCYLELGQCGIIAPIRQPLEAATLEQPSQGMLLDGDEDELASGWASLIPSSSSSSSPDRYYTPLSSPPPPHHSTKAPKSQIDFHVVDDRDLPPHHLMMLHFPADEESLPRTLWKVAAKSTNFSGRTLRRLPVMSLAMYTTQDPCPIDEALNALSEAVDNESLREQKDSTGETKMLDCC</sequence>
<evidence type="ECO:0000259" key="7">
    <source>
        <dbReference type="SMART" id="SM00382"/>
    </source>
</evidence>
<comment type="similarity">
    <text evidence="1">Belongs to the AAA ATPase family. PCH2 subfamily.</text>
</comment>
<evidence type="ECO:0000256" key="6">
    <source>
        <dbReference type="SAM" id="MobiDB-lite"/>
    </source>
</evidence>
<dbReference type="GeneID" id="59337297"/>
<comment type="caution">
    <text evidence="8">The sequence shown here is derived from an EMBL/GenBank/DDBJ whole genome shotgun (WGS) entry which is preliminary data.</text>
</comment>
<dbReference type="GO" id="GO:0016887">
    <property type="term" value="F:ATP hydrolysis activity"/>
    <property type="evidence" value="ECO:0007669"/>
    <property type="project" value="InterPro"/>
</dbReference>
<evidence type="ECO:0000313" key="9">
    <source>
        <dbReference type="Proteomes" id="UP000593566"/>
    </source>
</evidence>
<evidence type="ECO:0000256" key="1">
    <source>
        <dbReference type="ARBA" id="ARBA00007271"/>
    </source>
</evidence>
<dbReference type="GO" id="GO:0005524">
    <property type="term" value="F:ATP binding"/>
    <property type="evidence" value="ECO:0007669"/>
    <property type="project" value="UniProtKB-KW"/>
</dbReference>
<dbReference type="EMBL" id="JACCJB010000005">
    <property type="protein sequence ID" value="KAF6227458.1"/>
    <property type="molecule type" value="Genomic_DNA"/>
</dbReference>
<dbReference type="InterPro" id="IPR003593">
    <property type="entry name" value="AAA+_ATPase"/>
</dbReference>
<keyword evidence="2 5" id="KW-0547">Nucleotide-binding</keyword>
<dbReference type="RefSeq" id="XP_037155766.1">
    <property type="nucleotide sequence ID" value="XM_037299765.1"/>
</dbReference>
<protein>
    <recommendedName>
        <fullName evidence="7">AAA+ ATPase domain-containing protein</fullName>
    </recommendedName>
</protein>
<dbReference type="PANTHER" id="PTHR45991">
    <property type="entry name" value="PACHYTENE CHECKPOINT PROTEIN 2"/>
    <property type="match status" value="1"/>
</dbReference>
<dbReference type="GO" id="GO:0051598">
    <property type="term" value="P:meiotic recombination checkpoint signaling"/>
    <property type="evidence" value="ECO:0007669"/>
    <property type="project" value="TreeGrafter"/>
</dbReference>
<dbReference type="SMART" id="SM00382">
    <property type="entry name" value="AAA"/>
    <property type="match status" value="1"/>
</dbReference>
<evidence type="ECO:0000256" key="5">
    <source>
        <dbReference type="RuleBase" id="RU003651"/>
    </source>
</evidence>